<dbReference type="PANTHER" id="PTHR18966">
    <property type="entry name" value="IONOTROPIC GLUTAMATE RECEPTOR"/>
    <property type="match status" value="1"/>
</dbReference>
<organism evidence="21 22">
    <name type="scientific">Taxus chinensis</name>
    <name type="common">Chinese yew</name>
    <name type="synonym">Taxus wallichiana var. chinensis</name>
    <dbReference type="NCBI Taxonomy" id="29808"/>
    <lineage>
        <taxon>Eukaryota</taxon>
        <taxon>Viridiplantae</taxon>
        <taxon>Streptophyta</taxon>
        <taxon>Embryophyta</taxon>
        <taxon>Tracheophyta</taxon>
        <taxon>Spermatophyta</taxon>
        <taxon>Pinopsida</taxon>
        <taxon>Pinidae</taxon>
        <taxon>Conifers II</taxon>
        <taxon>Cupressales</taxon>
        <taxon>Taxaceae</taxon>
        <taxon>Taxus</taxon>
    </lineage>
</organism>
<feature type="chain" id="PRO_5041359507" description="Glutamate receptor" evidence="19">
    <location>
        <begin position="24"/>
        <end position="945"/>
    </location>
</feature>
<dbReference type="FunFam" id="3.40.50.2300:FF:000081">
    <property type="entry name" value="Glutamate receptor"/>
    <property type="match status" value="1"/>
</dbReference>
<dbReference type="InterPro" id="IPR017103">
    <property type="entry name" value="Iontropic_Glu_rcpt_pln"/>
</dbReference>
<feature type="transmembrane region" description="Helical" evidence="18">
    <location>
        <begin position="634"/>
        <end position="653"/>
    </location>
</feature>
<evidence type="ECO:0000259" key="20">
    <source>
        <dbReference type="SMART" id="SM00079"/>
    </source>
</evidence>
<evidence type="ECO:0000256" key="11">
    <source>
        <dbReference type="ARBA" id="ARBA00023180"/>
    </source>
</evidence>
<evidence type="ECO:0000256" key="16">
    <source>
        <dbReference type="PIRSR" id="PIRSR037090-50"/>
    </source>
</evidence>
<proteinExistence type="inferred from homology"/>
<evidence type="ECO:0000256" key="9">
    <source>
        <dbReference type="ARBA" id="ARBA00023136"/>
    </source>
</evidence>
<keyword evidence="22" id="KW-1185">Reference proteome</keyword>
<keyword evidence="16" id="KW-1015">Disulfide bond</keyword>
<dbReference type="GO" id="GO:0015276">
    <property type="term" value="F:ligand-gated monoatomic ion channel activity"/>
    <property type="evidence" value="ECO:0007669"/>
    <property type="project" value="InterPro"/>
</dbReference>
<evidence type="ECO:0000256" key="5">
    <source>
        <dbReference type="ARBA" id="ARBA00022692"/>
    </source>
</evidence>
<dbReference type="Gene3D" id="3.40.50.2300">
    <property type="match status" value="3"/>
</dbReference>
<dbReference type="InterPro" id="IPR044440">
    <property type="entry name" value="GABAb_receptor_plant_PBP1"/>
</dbReference>
<evidence type="ECO:0000256" key="18">
    <source>
        <dbReference type="SAM" id="Phobius"/>
    </source>
</evidence>
<comment type="function">
    <text evidence="15">Glutamate-gated receptor that probably acts as non-selective cation channel.</text>
</comment>
<feature type="transmembrane region" description="Helical" evidence="18">
    <location>
        <begin position="573"/>
        <end position="592"/>
    </location>
</feature>
<comment type="caution">
    <text evidence="21">The sequence shown here is derived from an EMBL/GenBank/DDBJ whole genome shotgun (WGS) entry which is preliminary data.</text>
</comment>
<dbReference type="AlphaFoldDB" id="A0AA38F7W9"/>
<evidence type="ECO:0000256" key="12">
    <source>
        <dbReference type="ARBA" id="ARBA00023286"/>
    </source>
</evidence>
<comment type="subunit">
    <text evidence="3">May form heteromers.</text>
</comment>
<evidence type="ECO:0000256" key="3">
    <source>
        <dbReference type="ARBA" id="ARBA00011095"/>
    </source>
</evidence>
<evidence type="ECO:0000256" key="7">
    <source>
        <dbReference type="ARBA" id="ARBA00022989"/>
    </source>
</evidence>
<feature type="compositionally biased region" description="Polar residues" evidence="17">
    <location>
        <begin position="934"/>
        <end position="945"/>
    </location>
</feature>
<evidence type="ECO:0000313" key="21">
    <source>
        <dbReference type="EMBL" id="KAH9293033.1"/>
    </source>
</evidence>
<dbReference type="SMART" id="SM00079">
    <property type="entry name" value="PBPe"/>
    <property type="match status" value="1"/>
</dbReference>
<evidence type="ECO:0000256" key="15">
    <source>
        <dbReference type="PIRNR" id="PIRNR037090"/>
    </source>
</evidence>
<evidence type="ECO:0000256" key="8">
    <source>
        <dbReference type="ARBA" id="ARBA00023065"/>
    </source>
</evidence>
<protein>
    <recommendedName>
        <fullName evidence="15">Glutamate receptor</fullName>
    </recommendedName>
</protein>
<keyword evidence="9 15" id="KW-0472">Membrane</keyword>
<evidence type="ECO:0000256" key="1">
    <source>
        <dbReference type="ARBA" id="ARBA00004141"/>
    </source>
</evidence>
<dbReference type="Gene3D" id="3.40.190.10">
    <property type="entry name" value="Periplasmic binding protein-like II"/>
    <property type="match status" value="3"/>
</dbReference>
<dbReference type="CDD" id="cd13686">
    <property type="entry name" value="GluR_Plant"/>
    <property type="match status" value="1"/>
</dbReference>
<keyword evidence="5 18" id="KW-0812">Transmembrane</keyword>
<dbReference type="Pfam" id="PF01094">
    <property type="entry name" value="ANF_receptor"/>
    <property type="match status" value="1"/>
</dbReference>
<keyword evidence="12 15" id="KW-1071">Ligand-gated ion channel</keyword>
<comment type="subcellular location">
    <subcellularLocation>
        <location evidence="1">Membrane</location>
        <topology evidence="1">Multi-pass membrane protein</topology>
    </subcellularLocation>
</comment>
<evidence type="ECO:0000256" key="10">
    <source>
        <dbReference type="ARBA" id="ARBA00023170"/>
    </source>
</evidence>
<dbReference type="CDD" id="cd19990">
    <property type="entry name" value="PBP1_GABAb_receptor_plant"/>
    <property type="match status" value="1"/>
</dbReference>
<dbReference type="Pfam" id="PF00060">
    <property type="entry name" value="Lig_chan"/>
    <property type="match status" value="1"/>
</dbReference>
<dbReference type="SUPFAM" id="SSF53822">
    <property type="entry name" value="Periplasmic binding protein-like I"/>
    <property type="match status" value="1"/>
</dbReference>
<dbReference type="PRINTS" id="PR00248">
    <property type="entry name" value="GPCRMGR"/>
</dbReference>
<dbReference type="InterPro" id="IPR000337">
    <property type="entry name" value="GPCR_3"/>
</dbReference>
<feature type="domain" description="Ionotropic glutamate receptor C-terminal" evidence="20">
    <location>
        <begin position="447"/>
        <end position="794"/>
    </location>
</feature>
<keyword evidence="10 15" id="KW-0675">Receptor</keyword>
<dbReference type="Proteomes" id="UP000824469">
    <property type="component" value="Unassembled WGS sequence"/>
</dbReference>
<reference evidence="21 22" key="1">
    <citation type="journal article" date="2021" name="Nat. Plants">
        <title>The Taxus genome provides insights into paclitaxel biosynthesis.</title>
        <authorList>
            <person name="Xiong X."/>
            <person name="Gou J."/>
            <person name="Liao Q."/>
            <person name="Li Y."/>
            <person name="Zhou Q."/>
            <person name="Bi G."/>
            <person name="Li C."/>
            <person name="Du R."/>
            <person name="Wang X."/>
            <person name="Sun T."/>
            <person name="Guo L."/>
            <person name="Liang H."/>
            <person name="Lu P."/>
            <person name="Wu Y."/>
            <person name="Zhang Z."/>
            <person name="Ro D.K."/>
            <person name="Shang Y."/>
            <person name="Huang S."/>
            <person name="Yan J."/>
        </authorList>
    </citation>
    <scope>NUCLEOTIDE SEQUENCE [LARGE SCALE GENOMIC DNA]</scope>
    <source>
        <strain evidence="21">Ta-2019</strain>
    </source>
</reference>
<comment type="function">
    <text evidence="14">Glutamate-gated receptor that probably acts as a non-selective cation channel. May be involved in light-signal transduction and calcium homeostasis via the regulation of calcium influx into cells.</text>
</comment>
<dbReference type="EMBL" id="JAHRHJ020001802">
    <property type="protein sequence ID" value="KAH9293033.1"/>
    <property type="molecule type" value="Genomic_DNA"/>
</dbReference>
<dbReference type="Pfam" id="PF10613">
    <property type="entry name" value="Lig_chan-Glu_bd"/>
    <property type="match status" value="1"/>
</dbReference>
<dbReference type="SUPFAM" id="SSF53850">
    <property type="entry name" value="Periplasmic binding protein-like II"/>
    <property type="match status" value="1"/>
</dbReference>
<accession>A0AA38F7W9</accession>
<dbReference type="InterPro" id="IPR015683">
    <property type="entry name" value="Ionotropic_Glu_rcpt"/>
</dbReference>
<keyword evidence="4 15" id="KW-0813">Transport</keyword>
<dbReference type="PIRSF" id="PIRSF037090">
    <property type="entry name" value="Iontro_Glu-like_rcpt_pln"/>
    <property type="match status" value="1"/>
</dbReference>
<evidence type="ECO:0000313" key="22">
    <source>
        <dbReference type="Proteomes" id="UP000824469"/>
    </source>
</evidence>
<evidence type="ECO:0000256" key="17">
    <source>
        <dbReference type="SAM" id="MobiDB-lite"/>
    </source>
</evidence>
<keyword evidence="8 15" id="KW-0406">Ion transport</keyword>
<dbReference type="FunFam" id="3.40.190.10:FF:000103">
    <property type="entry name" value="Glutamate receptor"/>
    <property type="match status" value="1"/>
</dbReference>
<dbReference type="GO" id="GO:0016020">
    <property type="term" value="C:membrane"/>
    <property type="evidence" value="ECO:0007669"/>
    <property type="project" value="UniProtKB-SubCell"/>
</dbReference>
<feature type="signal peptide" evidence="19">
    <location>
        <begin position="1"/>
        <end position="23"/>
    </location>
</feature>
<dbReference type="Gene3D" id="1.10.287.70">
    <property type="match status" value="1"/>
</dbReference>
<sequence length="945" mass="104749">MAFSMSMFRIFVFLCMLCSCVLGLENITVNIGIILELDWFGKVAKPAFEMAAEELNRTGQVGLVLHFRDSQGDPVRAASAGVELLQSGVVAIIGPQTSQEAGFVAELCDTAQVPMVSFSATDPLLSFYRFPYFIRLPHSDAVQMKAIAAVVQQYGWRQVVAIYVDNNYGAGVLSPLSDALLQVGSQISYRCPIPVRATRDFIRAELYKLMTMQPRVFVVHMTSEPGISLFSVAKDIGMMGEEYVWIITDGFSSVLDVLNSSTIDSMKGTLGTRTFIPISADFVNRWRNKFMAEFPVKEEDNPAKINIYAFYAYDAVSIIARAVYKLHSEGIRFSFSPSPLSRRKEVMDIKIFRQGSQLMKLLSETDYVGVSGQLRAREGELADSPYEILNVVGGQAGGGYRRVGFWKDGNGSISPPIDENATVTWPGGSESVPRGWATPVNRNMVLRIGVPEKLGFNQFVDITRDKLNKPEIIGGFSIDIFQEIVEKFLPFALPYKFIPYGNGNITPSYDELIQKLYTKDYDALVGDFTILANRSKYVDFTQPYSESGLVMVVPIQKADSSNALVFLRPFTPGMWIATGGIFLLTGIVVWVLEHRKNNTFRGTPGKQIVTLLWFSFSTLYFSQREKIVSSMARGVLIIWLFVVLILTSSYTASLTSMLTVQQMEPTITDVQSLLASRAPVGYQVGSFVGDYLQQQLGFNESQVKPYSSPLEFSVALSKGPNNGGVAAIFDELPYIRVFLSTQCGYTMVGPTYRTGGFGFVFPKGSPLVSVISESVLELSESPEMQRMQSKWFNMTACTKAGAQVQSNRLSMESFWGLYLMTGTASIVALVIFIGHLLYNYTRNSRSPIQENPSISAHVKSFVNYMDQKERKTRSPAPTKNFNSNYSPNSACVQSPMSLSATTTEQGRASSASSASLQLDSEIEQEEEEEEPQGNDVNHSIKYINS</sequence>
<evidence type="ECO:0000256" key="2">
    <source>
        <dbReference type="ARBA" id="ARBA00008685"/>
    </source>
</evidence>
<comment type="similarity">
    <text evidence="2 15">Belongs to the glutamate-gated ion channel (TC 1.A.10.1) family.</text>
</comment>
<evidence type="ECO:0000256" key="19">
    <source>
        <dbReference type="SAM" id="SignalP"/>
    </source>
</evidence>
<dbReference type="InterPro" id="IPR019594">
    <property type="entry name" value="Glu/Gly-bd"/>
</dbReference>
<feature type="disulfide bond" evidence="16">
    <location>
        <begin position="743"/>
        <end position="797"/>
    </location>
</feature>
<keyword evidence="13 15" id="KW-0407">Ion channel</keyword>
<dbReference type="InterPro" id="IPR028082">
    <property type="entry name" value="Peripla_BP_I"/>
</dbReference>
<evidence type="ECO:0000256" key="14">
    <source>
        <dbReference type="ARBA" id="ARBA00049638"/>
    </source>
</evidence>
<dbReference type="InterPro" id="IPR001320">
    <property type="entry name" value="Iontro_rcpt_C"/>
</dbReference>
<feature type="transmembrane region" description="Helical" evidence="18">
    <location>
        <begin position="815"/>
        <end position="838"/>
    </location>
</feature>
<feature type="compositionally biased region" description="Polar residues" evidence="17">
    <location>
        <begin position="875"/>
        <end position="907"/>
    </location>
</feature>
<evidence type="ECO:0000256" key="13">
    <source>
        <dbReference type="ARBA" id="ARBA00023303"/>
    </source>
</evidence>
<keyword evidence="7 18" id="KW-1133">Transmembrane helix</keyword>
<feature type="compositionally biased region" description="Acidic residues" evidence="17">
    <location>
        <begin position="920"/>
        <end position="932"/>
    </location>
</feature>
<gene>
    <name evidence="21" type="ORF">KI387_041763</name>
</gene>
<feature type="region of interest" description="Disordered" evidence="17">
    <location>
        <begin position="867"/>
        <end position="945"/>
    </location>
</feature>
<keyword evidence="6 19" id="KW-0732">Signal</keyword>
<name>A0AA38F7W9_TAXCH</name>
<dbReference type="InterPro" id="IPR001828">
    <property type="entry name" value="ANF_lig-bd_rcpt"/>
</dbReference>
<evidence type="ECO:0000256" key="6">
    <source>
        <dbReference type="ARBA" id="ARBA00022729"/>
    </source>
</evidence>
<dbReference type="OMA" id="ENFNDAG"/>
<dbReference type="FunFam" id="1.10.287.70:FF:000037">
    <property type="entry name" value="Glutamate receptor"/>
    <property type="match status" value="1"/>
</dbReference>
<keyword evidence="11" id="KW-0325">Glycoprotein</keyword>
<dbReference type="GO" id="GO:0004930">
    <property type="term" value="F:G protein-coupled receptor activity"/>
    <property type="evidence" value="ECO:0007669"/>
    <property type="project" value="InterPro"/>
</dbReference>
<evidence type="ECO:0000256" key="4">
    <source>
        <dbReference type="ARBA" id="ARBA00022448"/>
    </source>
</evidence>